<dbReference type="GO" id="GO:0051707">
    <property type="term" value="P:response to other organism"/>
    <property type="evidence" value="ECO:0007669"/>
    <property type="project" value="UniProtKB-ARBA"/>
</dbReference>
<dbReference type="InterPro" id="IPR036388">
    <property type="entry name" value="WH-like_DNA-bd_sf"/>
</dbReference>
<dbReference type="InterPro" id="IPR041118">
    <property type="entry name" value="Rx_N"/>
</dbReference>
<dbReference type="EMBL" id="OIVN01000657">
    <property type="protein sequence ID" value="SPC83578.1"/>
    <property type="molecule type" value="Genomic_DNA"/>
</dbReference>
<name>A0A2N9F8V0_FAGSY</name>
<evidence type="ECO:0000256" key="5">
    <source>
        <dbReference type="ARBA" id="ARBA00022840"/>
    </source>
</evidence>
<evidence type="ECO:0000259" key="8">
    <source>
        <dbReference type="Pfam" id="PF23559"/>
    </source>
</evidence>
<evidence type="ECO:0000256" key="3">
    <source>
        <dbReference type="ARBA" id="ARBA00022741"/>
    </source>
</evidence>
<evidence type="ECO:0000256" key="1">
    <source>
        <dbReference type="ARBA" id="ARBA00022614"/>
    </source>
</evidence>
<evidence type="ECO:0000259" key="7">
    <source>
        <dbReference type="Pfam" id="PF18052"/>
    </source>
</evidence>
<feature type="domain" description="NB-ARC" evidence="6">
    <location>
        <begin position="200"/>
        <end position="358"/>
    </location>
</feature>
<dbReference type="Pfam" id="PF00931">
    <property type="entry name" value="NB-ARC"/>
    <property type="match status" value="1"/>
</dbReference>
<dbReference type="Gene3D" id="3.40.50.300">
    <property type="entry name" value="P-loop containing nucleotide triphosphate hydrolases"/>
    <property type="match status" value="1"/>
</dbReference>
<protein>
    <recommendedName>
        <fullName evidence="11">NB-ARC domain-containing protein</fullName>
    </recommendedName>
</protein>
<dbReference type="FunFam" id="3.40.50.300:FF:001091">
    <property type="entry name" value="Probable disease resistance protein At1g61300"/>
    <property type="match status" value="1"/>
</dbReference>
<keyword evidence="1" id="KW-0433">Leucine-rich repeat</keyword>
<sequence>MVDAIVYDLLKQLASITTQQAKEEIKLIVGVDEEVQELKHKLRIIQAMLDNEEERQLKQHVENHWLAQLKDAYYEMDDVLDSWNTARIKLEIEKEEGKSADSNAAPAMKQKKVCSFLPSLSCCFRPANNLALRHDIGHKIKKLNETLDKIDKDKVLTRQLEVVPVDPLKTTSFVDASNIIGRDNNKAHLLRSLLDKGSQEERKPRVISLVGMGGLGKTTLAQLAYNDPEVKAHFEQCMWVCVSDPFDQCRVAKAIIQEIDPKILNNITELQSLLCKISGLIEDKKFFLVLDDVWTEDSSKWEPFRDALKCGAKGSRILITTRKLGVAEMMASAPINLEVLSEEDCWLMFSKIAFSNEDQRKDLEDLGRQLAIKCKGLPLAVKTLGSLMHKKTSREQWKNILASSLWELEGVERGVFAPLFLSYYDLPSPMKRCFSYCATFPKDYNFYKYELVLLWMAQGYIDSKENMEMKAEEYFEVLAMRSFFQDFGKDENDGRIDVIFPSLFPVNGGDVILPKGIGKLTSLKTLRDFYICGKDEREECKVGELKNLDELRVLRINGLRNVVDVSEAENAQLKKKKYLRHLILKFGGFQDEMDERVLTNDVLTLNALEPHPDLEILGIICHLGTTVYPNWMMSLTKLKILTLKRFPKLESLPPLGKLPSLERLYICYTESLKKVGVEFLGIESKNKKDDIIFPRLKSLLFSGLNYLEEWIGFEGMREEKDNGITRIMPRLQQLQIWDCKDLKSLPDFLRTTPLKELKIDHCPILSKRCERGIGEEWPKISHIPNIKIDIQREEEEEEDGYIL</sequence>
<dbReference type="Gene3D" id="1.20.5.4130">
    <property type="match status" value="1"/>
</dbReference>
<accession>A0A2N9F8V0</accession>
<keyword evidence="2" id="KW-0677">Repeat</keyword>
<dbReference type="Gene3D" id="1.10.8.430">
    <property type="entry name" value="Helical domain of apoptotic protease-activating factors"/>
    <property type="match status" value="1"/>
</dbReference>
<gene>
    <name evidence="10" type="ORF">FSB_LOCUS11460</name>
</gene>
<evidence type="ECO:0000256" key="4">
    <source>
        <dbReference type="ARBA" id="ARBA00022821"/>
    </source>
</evidence>
<dbReference type="InterPro" id="IPR056789">
    <property type="entry name" value="LRR_R13L1-DRL21"/>
</dbReference>
<dbReference type="InterPro" id="IPR032675">
    <property type="entry name" value="LRR_dom_sf"/>
</dbReference>
<proteinExistence type="predicted"/>
<evidence type="ECO:0008006" key="11">
    <source>
        <dbReference type="Google" id="ProtNLM"/>
    </source>
</evidence>
<dbReference type="AlphaFoldDB" id="A0A2N9F8V0"/>
<keyword evidence="4" id="KW-0611">Plant defense</keyword>
<dbReference type="PANTHER" id="PTHR36766">
    <property type="entry name" value="PLANT BROAD-SPECTRUM MILDEW RESISTANCE PROTEIN RPW8"/>
    <property type="match status" value="1"/>
</dbReference>
<keyword evidence="5" id="KW-0067">ATP-binding</keyword>
<dbReference type="InterPro" id="IPR027417">
    <property type="entry name" value="P-loop_NTPase"/>
</dbReference>
<dbReference type="GO" id="GO:0005524">
    <property type="term" value="F:ATP binding"/>
    <property type="evidence" value="ECO:0007669"/>
    <property type="project" value="UniProtKB-KW"/>
</dbReference>
<dbReference type="Pfam" id="PF18052">
    <property type="entry name" value="Rx_N"/>
    <property type="match status" value="1"/>
</dbReference>
<evidence type="ECO:0000256" key="2">
    <source>
        <dbReference type="ARBA" id="ARBA00022737"/>
    </source>
</evidence>
<dbReference type="Gene3D" id="3.80.10.10">
    <property type="entry name" value="Ribonuclease Inhibitor"/>
    <property type="match status" value="1"/>
</dbReference>
<dbReference type="PRINTS" id="PR00364">
    <property type="entry name" value="DISEASERSIST"/>
</dbReference>
<dbReference type="InterPro" id="IPR002182">
    <property type="entry name" value="NB-ARC"/>
</dbReference>
<dbReference type="Pfam" id="PF23559">
    <property type="entry name" value="WHD_DRP"/>
    <property type="match status" value="1"/>
</dbReference>
<dbReference type="InterPro" id="IPR058922">
    <property type="entry name" value="WHD_DRP"/>
</dbReference>
<dbReference type="GO" id="GO:0006952">
    <property type="term" value="P:defense response"/>
    <property type="evidence" value="ECO:0007669"/>
    <property type="project" value="UniProtKB-KW"/>
</dbReference>
<organism evidence="10">
    <name type="scientific">Fagus sylvatica</name>
    <name type="common">Beechnut</name>
    <dbReference type="NCBI Taxonomy" id="28930"/>
    <lineage>
        <taxon>Eukaryota</taxon>
        <taxon>Viridiplantae</taxon>
        <taxon>Streptophyta</taxon>
        <taxon>Embryophyta</taxon>
        <taxon>Tracheophyta</taxon>
        <taxon>Spermatophyta</taxon>
        <taxon>Magnoliopsida</taxon>
        <taxon>eudicotyledons</taxon>
        <taxon>Gunneridae</taxon>
        <taxon>Pentapetalae</taxon>
        <taxon>rosids</taxon>
        <taxon>fabids</taxon>
        <taxon>Fagales</taxon>
        <taxon>Fagaceae</taxon>
        <taxon>Fagus</taxon>
    </lineage>
</organism>
<dbReference type="SUPFAM" id="SSF52058">
    <property type="entry name" value="L domain-like"/>
    <property type="match status" value="1"/>
</dbReference>
<evidence type="ECO:0000259" key="6">
    <source>
        <dbReference type="Pfam" id="PF00931"/>
    </source>
</evidence>
<feature type="domain" description="Disease resistance N-terminal" evidence="7">
    <location>
        <begin position="9"/>
        <end position="91"/>
    </location>
</feature>
<dbReference type="Pfam" id="PF25019">
    <property type="entry name" value="LRR_R13L1-DRL21"/>
    <property type="match status" value="1"/>
</dbReference>
<dbReference type="SUPFAM" id="SSF52540">
    <property type="entry name" value="P-loop containing nucleoside triphosphate hydrolases"/>
    <property type="match status" value="1"/>
</dbReference>
<feature type="domain" description="R13L1/DRL21-like LRR repeat region" evidence="9">
    <location>
        <begin position="543"/>
        <end position="666"/>
    </location>
</feature>
<dbReference type="InterPro" id="IPR042197">
    <property type="entry name" value="Apaf_helical"/>
</dbReference>
<dbReference type="PANTHER" id="PTHR36766:SF45">
    <property type="entry name" value="NB-ARC DOMAIN-CONTAINING PROTEIN"/>
    <property type="match status" value="1"/>
</dbReference>
<evidence type="ECO:0000259" key="9">
    <source>
        <dbReference type="Pfam" id="PF25019"/>
    </source>
</evidence>
<reference evidence="10" key="1">
    <citation type="submission" date="2018-02" db="EMBL/GenBank/DDBJ databases">
        <authorList>
            <person name="Cohen D.B."/>
            <person name="Kent A.D."/>
        </authorList>
    </citation>
    <scope>NUCLEOTIDE SEQUENCE</scope>
</reference>
<dbReference type="GO" id="GO:0043531">
    <property type="term" value="F:ADP binding"/>
    <property type="evidence" value="ECO:0007669"/>
    <property type="project" value="InterPro"/>
</dbReference>
<evidence type="ECO:0000313" key="10">
    <source>
        <dbReference type="EMBL" id="SPC83578.1"/>
    </source>
</evidence>
<keyword evidence="3" id="KW-0547">Nucleotide-binding</keyword>
<dbReference type="Gene3D" id="1.10.10.10">
    <property type="entry name" value="Winged helix-like DNA-binding domain superfamily/Winged helix DNA-binding domain"/>
    <property type="match status" value="1"/>
</dbReference>
<feature type="domain" description="Disease resistance protein winged helix" evidence="8">
    <location>
        <begin position="440"/>
        <end position="493"/>
    </location>
</feature>